<dbReference type="SMART" id="SM01012">
    <property type="entry name" value="ANTAR"/>
    <property type="match status" value="1"/>
</dbReference>
<protein>
    <recommendedName>
        <fullName evidence="1">ANTAR domain-containing protein</fullName>
    </recommendedName>
</protein>
<dbReference type="GO" id="GO:0003723">
    <property type="term" value="F:RNA binding"/>
    <property type="evidence" value="ECO:0007669"/>
    <property type="project" value="InterPro"/>
</dbReference>
<sequence length="244" mass="27322">MPIRFTSLAGARIGRGLDNNTIRRRAPLSAVRTPWQPEKPPPKTTPHLFLLVVEHDRLLSAELSASGFPVLRCRGPLQALQLGLQHRPQLALIDAEAPGANPTTLARRLWEELHIECLVAINGDTHPGAGQPCPPGTLGYLIKPPQQSQLRSLVTLALNYAAERRRHAETHTRLSGAIDRNREISVAVGIYMERLQVEQEEAFEALRGYARANQQKLLELARTVIHAREDKQELVQRIARHYAR</sequence>
<dbReference type="AlphaFoldDB" id="A0A6N4DVL3"/>
<dbReference type="CDD" id="cd00156">
    <property type="entry name" value="REC"/>
    <property type="match status" value="1"/>
</dbReference>
<evidence type="ECO:0000313" key="3">
    <source>
        <dbReference type="Proteomes" id="UP000250928"/>
    </source>
</evidence>
<gene>
    <name evidence="2" type="ORF">C3L24_06405</name>
</gene>
<dbReference type="Pfam" id="PF03861">
    <property type="entry name" value="ANTAR"/>
    <property type="match status" value="1"/>
</dbReference>
<organism evidence="2 3">
    <name type="scientific">Candidatus Sedimenticola endophacoides</name>
    <dbReference type="NCBI Taxonomy" id="2548426"/>
    <lineage>
        <taxon>Bacteria</taxon>
        <taxon>Pseudomonadati</taxon>
        <taxon>Pseudomonadota</taxon>
        <taxon>Gammaproteobacteria</taxon>
        <taxon>Chromatiales</taxon>
        <taxon>Sedimenticolaceae</taxon>
        <taxon>Sedimenticola</taxon>
    </lineage>
</organism>
<dbReference type="InterPro" id="IPR036388">
    <property type="entry name" value="WH-like_DNA-bd_sf"/>
</dbReference>
<dbReference type="Proteomes" id="UP000250928">
    <property type="component" value="Unassembled WGS sequence"/>
</dbReference>
<reference evidence="2 3" key="1">
    <citation type="submission" date="2018-01" db="EMBL/GenBank/DDBJ databases">
        <title>Novel co-symbiosis in the lucinid bivalve Phacoides pectinatus.</title>
        <authorList>
            <person name="Lim S.J."/>
            <person name="Davis B.G."/>
            <person name="Gill D.E."/>
            <person name="Engel A.S."/>
            <person name="Anderson L.C."/>
            <person name="Campbell B.J."/>
        </authorList>
    </citation>
    <scope>NUCLEOTIDE SEQUENCE [LARGE SCALE GENOMIC DNA]</scope>
    <source>
        <strain evidence="2">N3_P5</strain>
    </source>
</reference>
<name>A0A6N4DVL3_9GAMM</name>
<dbReference type="InterPro" id="IPR005561">
    <property type="entry name" value="ANTAR"/>
</dbReference>
<evidence type="ECO:0000259" key="1">
    <source>
        <dbReference type="PROSITE" id="PS50921"/>
    </source>
</evidence>
<dbReference type="Gene3D" id="3.40.50.2300">
    <property type="match status" value="1"/>
</dbReference>
<comment type="caution">
    <text evidence="2">The sequence shown here is derived from an EMBL/GenBank/DDBJ whole genome shotgun (WGS) entry which is preliminary data.</text>
</comment>
<dbReference type="SUPFAM" id="SSF52172">
    <property type="entry name" value="CheY-like"/>
    <property type="match status" value="1"/>
</dbReference>
<dbReference type="PROSITE" id="PS50921">
    <property type="entry name" value="ANTAR"/>
    <property type="match status" value="1"/>
</dbReference>
<proteinExistence type="predicted"/>
<dbReference type="InterPro" id="IPR011006">
    <property type="entry name" value="CheY-like_superfamily"/>
</dbReference>
<accession>A0A6N4DVL3</accession>
<evidence type="ECO:0000313" key="2">
    <source>
        <dbReference type="EMBL" id="PUE02261.1"/>
    </source>
</evidence>
<feature type="domain" description="ANTAR" evidence="1">
    <location>
        <begin position="164"/>
        <end position="225"/>
    </location>
</feature>
<dbReference type="EMBL" id="PQCO01000184">
    <property type="protein sequence ID" value="PUE02261.1"/>
    <property type="molecule type" value="Genomic_DNA"/>
</dbReference>
<dbReference type="Gene3D" id="1.10.10.10">
    <property type="entry name" value="Winged helix-like DNA-binding domain superfamily/Winged helix DNA-binding domain"/>
    <property type="match status" value="1"/>
</dbReference>